<evidence type="ECO:0000256" key="6">
    <source>
        <dbReference type="SAM" id="MobiDB-lite"/>
    </source>
</evidence>
<feature type="region of interest" description="Disordered" evidence="6">
    <location>
        <begin position="47"/>
        <end position="158"/>
    </location>
</feature>
<keyword evidence="5 7" id="KW-0472">Membrane</keyword>
<feature type="transmembrane region" description="Helical" evidence="7">
    <location>
        <begin position="510"/>
        <end position="533"/>
    </location>
</feature>
<feature type="compositionally biased region" description="Low complexity" evidence="6">
    <location>
        <begin position="271"/>
        <end position="281"/>
    </location>
</feature>
<protein>
    <submittedName>
        <fullName evidence="9">Vacuolar amino acid transporter 4</fullName>
    </submittedName>
</protein>
<gene>
    <name evidence="9" type="ORF">GGX14DRAFT_476989</name>
</gene>
<accession>A0AAD6USY8</accession>
<dbReference type="GO" id="GO:0015179">
    <property type="term" value="F:L-amino acid transmembrane transporter activity"/>
    <property type="evidence" value="ECO:0007669"/>
    <property type="project" value="TreeGrafter"/>
</dbReference>
<name>A0AAD6USY8_9AGAR</name>
<feature type="transmembrane region" description="Helical" evidence="7">
    <location>
        <begin position="477"/>
        <end position="498"/>
    </location>
</feature>
<dbReference type="AlphaFoldDB" id="A0AAD6USY8"/>
<dbReference type="Pfam" id="PF01490">
    <property type="entry name" value="Aa_trans"/>
    <property type="match status" value="1"/>
</dbReference>
<dbReference type="PANTHER" id="PTHR22950">
    <property type="entry name" value="AMINO ACID TRANSPORTER"/>
    <property type="match status" value="1"/>
</dbReference>
<comment type="caution">
    <text evidence="9">The sequence shown here is derived from an EMBL/GenBank/DDBJ whole genome shotgun (WGS) entry which is preliminary data.</text>
</comment>
<feature type="transmembrane region" description="Helical" evidence="7">
    <location>
        <begin position="411"/>
        <end position="428"/>
    </location>
</feature>
<feature type="transmembrane region" description="Helical" evidence="7">
    <location>
        <begin position="327"/>
        <end position="347"/>
    </location>
</feature>
<evidence type="ECO:0000256" key="2">
    <source>
        <dbReference type="ARBA" id="ARBA00008066"/>
    </source>
</evidence>
<keyword evidence="3 7" id="KW-0812">Transmembrane</keyword>
<feature type="transmembrane region" description="Helical" evidence="7">
    <location>
        <begin position="440"/>
        <end position="461"/>
    </location>
</feature>
<evidence type="ECO:0000313" key="9">
    <source>
        <dbReference type="EMBL" id="KAJ7193937.1"/>
    </source>
</evidence>
<evidence type="ECO:0000256" key="5">
    <source>
        <dbReference type="ARBA" id="ARBA00023136"/>
    </source>
</evidence>
<feature type="transmembrane region" description="Helical" evidence="7">
    <location>
        <begin position="622"/>
        <end position="643"/>
    </location>
</feature>
<comment type="similarity">
    <text evidence="2">Belongs to the amino acid/polyamine transporter 2 family.</text>
</comment>
<dbReference type="Proteomes" id="UP001219525">
    <property type="component" value="Unassembled WGS sequence"/>
</dbReference>
<comment type="subcellular location">
    <subcellularLocation>
        <location evidence="1">Membrane</location>
        <topology evidence="1">Multi-pass membrane protein</topology>
    </subcellularLocation>
</comment>
<feature type="compositionally biased region" description="Polar residues" evidence="6">
    <location>
        <begin position="133"/>
        <end position="144"/>
    </location>
</feature>
<evidence type="ECO:0000256" key="7">
    <source>
        <dbReference type="SAM" id="Phobius"/>
    </source>
</evidence>
<dbReference type="PANTHER" id="PTHR22950:SF666">
    <property type="entry name" value="VACUOLAR AMINO ACID TRANSPORTER 4"/>
    <property type="match status" value="1"/>
</dbReference>
<sequence length="698" mass="76110">MSTPSQPVNISKRPKDPADETDETPGSLHTPYGTPDVALLRAQYAGNIPPNIPMRMGSPALRPQHSDASLQPGSFGRRTPQNGADTPLDLDNLTDEEKARVLRRHLVSKMERQNRDAKSAPLSELDVPPGFQPSGSESRRSSFGATGVEREDTEPFPIPYHASGADVTHDIYKWHSDQRKQATRGRSASLVLPPQRTPDPAFEHIHEPGGFRRNYVLMRAGGEEPLVLNNFIEFLYIFGHFAGEDLEEDEGIDDEEMGADGGIGAEPTEETSLLRGGSLSRSRTRSTRNRSSLSRPHGNATVGQAYLMLLKAFVGTGVFFYNGGILFSSFLFVFIAVISLYSYMLLVDTKFVVSGSFGDIGGTLYGPWLRYLILASIVVSQIGFVCAYIIFIAQNLQALVMGLTHCVKLVPIQYLIAAQLVVFLPLALIRDLAKLSSSALIGDAFILIGLVYIFGSEISLIRERGIADIQLFNPKDFSLFVGVAVYSFEGIGMVIPVTDAMREPRKFPQVLTGVMVIVTVLFGGAGALAYLVFGSEVQSVVLVNLNTENPTVQSVQFLYSLAIILSVPLQMFPATRIVENGLFTISGKSNVRVKWMKNMFRFGAFFLSALISWLGAADLDKFVAFIGCFACVPLTYVYPAMLHYKACADTPRKKAADIAMIVFGVVAAAYTTVNTVKLILEPDNGGPPVFGHCQVPGA</sequence>
<feature type="transmembrane region" description="Helical" evidence="7">
    <location>
        <begin position="655"/>
        <end position="673"/>
    </location>
</feature>
<dbReference type="InterPro" id="IPR013057">
    <property type="entry name" value="AA_transpt_TM"/>
</dbReference>
<keyword evidence="4 7" id="KW-1133">Transmembrane helix</keyword>
<feature type="transmembrane region" description="Helical" evidence="7">
    <location>
        <begin position="300"/>
        <end position="321"/>
    </location>
</feature>
<evidence type="ECO:0000256" key="1">
    <source>
        <dbReference type="ARBA" id="ARBA00004141"/>
    </source>
</evidence>
<feature type="transmembrane region" description="Helical" evidence="7">
    <location>
        <begin position="368"/>
        <end position="391"/>
    </location>
</feature>
<evidence type="ECO:0000313" key="10">
    <source>
        <dbReference type="Proteomes" id="UP001219525"/>
    </source>
</evidence>
<evidence type="ECO:0000256" key="3">
    <source>
        <dbReference type="ARBA" id="ARBA00022692"/>
    </source>
</evidence>
<evidence type="ECO:0000259" key="8">
    <source>
        <dbReference type="Pfam" id="PF01490"/>
    </source>
</evidence>
<keyword evidence="10" id="KW-1185">Reference proteome</keyword>
<feature type="region of interest" description="Disordered" evidence="6">
    <location>
        <begin position="253"/>
        <end position="297"/>
    </location>
</feature>
<feature type="region of interest" description="Disordered" evidence="6">
    <location>
        <begin position="182"/>
        <end position="205"/>
    </location>
</feature>
<feature type="region of interest" description="Disordered" evidence="6">
    <location>
        <begin position="1"/>
        <end position="35"/>
    </location>
</feature>
<proteinExistence type="inferred from homology"/>
<evidence type="ECO:0000256" key="4">
    <source>
        <dbReference type="ARBA" id="ARBA00022989"/>
    </source>
</evidence>
<organism evidence="9 10">
    <name type="scientific">Mycena pura</name>
    <dbReference type="NCBI Taxonomy" id="153505"/>
    <lineage>
        <taxon>Eukaryota</taxon>
        <taxon>Fungi</taxon>
        <taxon>Dikarya</taxon>
        <taxon>Basidiomycota</taxon>
        <taxon>Agaricomycotina</taxon>
        <taxon>Agaricomycetes</taxon>
        <taxon>Agaricomycetidae</taxon>
        <taxon>Agaricales</taxon>
        <taxon>Marasmiineae</taxon>
        <taxon>Mycenaceae</taxon>
        <taxon>Mycena</taxon>
    </lineage>
</organism>
<dbReference type="GO" id="GO:0005774">
    <property type="term" value="C:vacuolar membrane"/>
    <property type="evidence" value="ECO:0007669"/>
    <property type="project" value="TreeGrafter"/>
</dbReference>
<feature type="domain" description="Amino acid transporter transmembrane" evidence="8">
    <location>
        <begin position="299"/>
        <end position="676"/>
    </location>
</feature>
<feature type="transmembrane region" description="Helical" evidence="7">
    <location>
        <begin position="599"/>
        <end position="616"/>
    </location>
</feature>
<dbReference type="EMBL" id="JARJCW010000103">
    <property type="protein sequence ID" value="KAJ7193937.1"/>
    <property type="molecule type" value="Genomic_DNA"/>
</dbReference>
<feature type="compositionally biased region" description="Basic and acidic residues" evidence="6">
    <location>
        <begin position="108"/>
        <end position="118"/>
    </location>
</feature>
<reference evidence="9" key="1">
    <citation type="submission" date="2023-03" db="EMBL/GenBank/DDBJ databases">
        <title>Massive genome expansion in bonnet fungi (Mycena s.s.) driven by repeated elements and novel gene families across ecological guilds.</title>
        <authorList>
            <consortium name="Lawrence Berkeley National Laboratory"/>
            <person name="Harder C.B."/>
            <person name="Miyauchi S."/>
            <person name="Viragh M."/>
            <person name="Kuo A."/>
            <person name="Thoen E."/>
            <person name="Andreopoulos B."/>
            <person name="Lu D."/>
            <person name="Skrede I."/>
            <person name="Drula E."/>
            <person name="Henrissat B."/>
            <person name="Morin E."/>
            <person name="Kohler A."/>
            <person name="Barry K."/>
            <person name="LaButti K."/>
            <person name="Morin E."/>
            <person name="Salamov A."/>
            <person name="Lipzen A."/>
            <person name="Mereny Z."/>
            <person name="Hegedus B."/>
            <person name="Baldrian P."/>
            <person name="Stursova M."/>
            <person name="Weitz H."/>
            <person name="Taylor A."/>
            <person name="Grigoriev I.V."/>
            <person name="Nagy L.G."/>
            <person name="Martin F."/>
            <person name="Kauserud H."/>
        </authorList>
    </citation>
    <scope>NUCLEOTIDE SEQUENCE</scope>
    <source>
        <strain evidence="9">9144</strain>
    </source>
</reference>